<accession>A0A0D0K2F1</accession>
<gene>
    <name evidence="1" type="ORF">RU07_11970</name>
</gene>
<evidence type="ECO:0000313" key="2">
    <source>
        <dbReference type="Proteomes" id="UP000035017"/>
    </source>
</evidence>
<protein>
    <submittedName>
        <fullName evidence="1">Uncharacterized protein</fullName>
    </submittedName>
</protein>
<organism evidence="1 2">
    <name type="scientific">Agrobacterium tumefaciens</name>
    <dbReference type="NCBI Taxonomy" id="358"/>
    <lineage>
        <taxon>Bacteria</taxon>
        <taxon>Pseudomonadati</taxon>
        <taxon>Pseudomonadota</taxon>
        <taxon>Alphaproteobacteria</taxon>
        <taxon>Hyphomicrobiales</taxon>
        <taxon>Rhizobiaceae</taxon>
        <taxon>Rhizobium/Agrobacterium group</taxon>
        <taxon>Agrobacterium</taxon>
        <taxon>Agrobacterium tumefaciens complex</taxon>
    </lineage>
</organism>
<name>A0A0D0K2F1_AGRTU</name>
<proteinExistence type="predicted"/>
<evidence type="ECO:0000313" key="1">
    <source>
        <dbReference type="EMBL" id="KIQ02438.1"/>
    </source>
</evidence>
<reference evidence="1 2" key="1">
    <citation type="submission" date="2014-12" db="EMBL/GenBank/DDBJ databases">
        <title>16Stimator: statistical estimation of ribosomal gene copy numbers from draft genome assemblies.</title>
        <authorList>
            <person name="Perisin M.A."/>
            <person name="Vetter M."/>
            <person name="Gilbert J.A."/>
            <person name="Bergelson J."/>
        </authorList>
    </citation>
    <scope>NUCLEOTIDE SEQUENCE [LARGE SCALE GENOMIC DNA]</scope>
    <source>
        <strain evidence="1 2">MEJ076</strain>
    </source>
</reference>
<dbReference type="EMBL" id="JXQV01000010">
    <property type="protein sequence ID" value="KIQ02438.1"/>
    <property type="molecule type" value="Genomic_DNA"/>
</dbReference>
<dbReference type="Proteomes" id="UP000035017">
    <property type="component" value="Unassembled WGS sequence"/>
</dbReference>
<sequence>MSTCGENRVYGKRFGLVKKLFQEIWPKELTLSSPILSDAFADFPAAAGENYAEAAELILPYLTPFQCWSLWDYGILDRSADERNITGIDSARDAGALLSILDKTVGAEDVAIVPNGLDKALKHIASKSLRLESDIRYQRLLTLSRR</sequence>
<comment type="caution">
    <text evidence="1">The sequence shown here is derived from an EMBL/GenBank/DDBJ whole genome shotgun (WGS) entry which is preliminary data.</text>
</comment>
<dbReference type="AlphaFoldDB" id="A0A0D0K2F1"/>